<name>A0A327JL74_9HYPH</name>
<evidence type="ECO:0000256" key="2">
    <source>
        <dbReference type="ARBA" id="ARBA00022723"/>
    </source>
</evidence>
<accession>A0A327JL74</accession>
<dbReference type="NCBIfam" id="NF006579">
    <property type="entry name" value="PRK09104.1"/>
    <property type="match status" value="1"/>
</dbReference>
<dbReference type="Pfam" id="PF07687">
    <property type="entry name" value="M20_dimer"/>
    <property type="match status" value="1"/>
</dbReference>
<evidence type="ECO:0000256" key="3">
    <source>
        <dbReference type="ARBA" id="ARBA00022801"/>
    </source>
</evidence>
<proteinExistence type="predicted"/>
<dbReference type="GO" id="GO:0006508">
    <property type="term" value="P:proteolysis"/>
    <property type="evidence" value="ECO:0007669"/>
    <property type="project" value="UniProtKB-KW"/>
</dbReference>
<gene>
    <name evidence="5" type="ORF">CH339_15650</name>
</gene>
<dbReference type="RefSeq" id="WP_111435317.1">
    <property type="nucleotide sequence ID" value="NZ_JACIGG010000011.1"/>
</dbReference>
<evidence type="ECO:0000313" key="6">
    <source>
        <dbReference type="Proteomes" id="UP000249299"/>
    </source>
</evidence>
<dbReference type="InterPro" id="IPR011650">
    <property type="entry name" value="Peptidase_M20_dimer"/>
</dbReference>
<feature type="domain" description="Peptidase M20 dimerisation" evidence="4">
    <location>
        <begin position="204"/>
        <end position="360"/>
    </location>
</feature>
<dbReference type="PANTHER" id="PTHR43270">
    <property type="entry name" value="BETA-ALA-HIS DIPEPTIDASE"/>
    <property type="match status" value="1"/>
</dbReference>
<dbReference type="SUPFAM" id="SSF53187">
    <property type="entry name" value="Zn-dependent exopeptidases"/>
    <property type="match status" value="1"/>
</dbReference>
<dbReference type="Proteomes" id="UP000249299">
    <property type="component" value="Unassembled WGS sequence"/>
</dbReference>
<keyword evidence="2" id="KW-0479">Metal-binding</keyword>
<dbReference type="Pfam" id="PF01546">
    <property type="entry name" value="Peptidase_M20"/>
    <property type="match status" value="1"/>
</dbReference>
<keyword evidence="3" id="KW-0378">Hydrolase</keyword>
<keyword evidence="6" id="KW-1185">Reference proteome</keyword>
<dbReference type="Gene3D" id="3.30.70.360">
    <property type="match status" value="1"/>
</dbReference>
<dbReference type="InterPro" id="IPR051458">
    <property type="entry name" value="Cyt/Met_Dipeptidase"/>
</dbReference>
<dbReference type="InterPro" id="IPR002933">
    <property type="entry name" value="Peptidase_M20"/>
</dbReference>
<dbReference type="EMBL" id="NPEV01000036">
    <property type="protein sequence ID" value="RAI26094.1"/>
    <property type="molecule type" value="Genomic_DNA"/>
</dbReference>
<evidence type="ECO:0000259" key="4">
    <source>
        <dbReference type="Pfam" id="PF07687"/>
    </source>
</evidence>
<dbReference type="GO" id="GO:0046872">
    <property type="term" value="F:metal ion binding"/>
    <property type="evidence" value="ECO:0007669"/>
    <property type="project" value="UniProtKB-KW"/>
</dbReference>
<evidence type="ECO:0000256" key="1">
    <source>
        <dbReference type="ARBA" id="ARBA00022670"/>
    </source>
</evidence>
<reference evidence="5 6" key="1">
    <citation type="submission" date="2017-07" db="EMBL/GenBank/DDBJ databases">
        <title>Draft Genome Sequences of Select Purple Nonsulfur Bacteria.</title>
        <authorList>
            <person name="Lasarre B."/>
            <person name="Mckinlay J.B."/>
        </authorList>
    </citation>
    <scope>NUCLEOTIDE SEQUENCE [LARGE SCALE GENOMIC DNA]</scope>
    <source>
        <strain evidence="5 6">DSM 11290</strain>
    </source>
</reference>
<dbReference type="PANTHER" id="PTHR43270:SF12">
    <property type="entry name" value="SUCCINYL-DIAMINOPIMELATE DESUCCINYLASE"/>
    <property type="match status" value="1"/>
</dbReference>
<organism evidence="5 6">
    <name type="scientific">Rhodobium orientis</name>
    <dbReference type="NCBI Taxonomy" id="34017"/>
    <lineage>
        <taxon>Bacteria</taxon>
        <taxon>Pseudomonadati</taxon>
        <taxon>Pseudomonadota</taxon>
        <taxon>Alphaproteobacteria</taxon>
        <taxon>Hyphomicrobiales</taxon>
        <taxon>Rhodobiaceae</taxon>
        <taxon>Rhodobium</taxon>
    </lineage>
</organism>
<dbReference type="Gene3D" id="3.40.630.10">
    <property type="entry name" value="Zn peptidases"/>
    <property type="match status" value="1"/>
</dbReference>
<keyword evidence="1" id="KW-0645">Protease</keyword>
<dbReference type="GO" id="GO:0008233">
    <property type="term" value="F:peptidase activity"/>
    <property type="evidence" value="ECO:0007669"/>
    <property type="project" value="UniProtKB-KW"/>
</dbReference>
<evidence type="ECO:0000313" key="5">
    <source>
        <dbReference type="EMBL" id="RAI26094.1"/>
    </source>
</evidence>
<protein>
    <recommendedName>
        <fullName evidence="4">Peptidase M20 dimerisation domain-containing protein</fullName>
    </recommendedName>
</protein>
<sequence>MSLNAVLSRIDANLNDSLERLFELIRIKSISTDAAFDADCRAAADWCAAQLSAIGIAAEPRKTIGKPMVVGHRKDAGARGPHVLFYGHYDVQPVDPVELWNTDPFEPQLVARDDGSRMIVARGSADDKGQLMTFVEAARAWIEETGSLPVPVTVLLEGEEESGSKSVGPFLAENTEELKADLALICDTSMWDRETPAISTMLRGLTSDEVTVKAANMDLHSGMFGSAARNPIHVLAKILAGLHDDAGRVTLPGFYDGVPDLPDDIKAMWDDLGFDGEAFLAEIGLSVPAGETGRTVLEQIWSRPTCEVNGITGGYTGDGFKTVIPAEASAKVSFRLVGDQDPQAIRAAFRKYVEESLPADCSAEFHAHGSGAALTIPFDDPFLAKGRKVLEEEWNKPAALIAMGGSIPIATDFQKTLGMQSLMIGFGLDDDRIHSPNEKYELTSFHKGIRSWARLIGELAETA</sequence>
<comment type="caution">
    <text evidence="5">The sequence shown here is derived from an EMBL/GenBank/DDBJ whole genome shotgun (WGS) entry which is preliminary data.</text>
</comment>
<dbReference type="AlphaFoldDB" id="A0A327JL74"/>
<dbReference type="OrthoDB" id="9761532at2"/>